<evidence type="ECO:0000313" key="1">
    <source>
        <dbReference type="EMBL" id="MBW0540722.1"/>
    </source>
</evidence>
<evidence type="ECO:0000313" key="2">
    <source>
        <dbReference type="Proteomes" id="UP000765509"/>
    </source>
</evidence>
<name>A0A9Q3FNW7_9BASI</name>
<protein>
    <submittedName>
        <fullName evidence="1">Uncharacterized protein</fullName>
    </submittedName>
</protein>
<reference evidence="1" key="1">
    <citation type="submission" date="2021-03" db="EMBL/GenBank/DDBJ databases">
        <title>Draft genome sequence of rust myrtle Austropuccinia psidii MF-1, a brazilian biotype.</title>
        <authorList>
            <person name="Quecine M.C."/>
            <person name="Pachon D.M.R."/>
            <person name="Bonatelli M.L."/>
            <person name="Correr F.H."/>
            <person name="Franceschini L.M."/>
            <person name="Leite T.F."/>
            <person name="Margarido G.R.A."/>
            <person name="Almeida C.A."/>
            <person name="Ferrarezi J.A."/>
            <person name="Labate C.A."/>
        </authorList>
    </citation>
    <scope>NUCLEOTIDE SEQUENCE</scope>
    <source>
        <strain evidence="1">MF-1</strain>
    </source>
</reference>
<sequence length="283" mass="32047">MDLIDVQDAKMQKTKPARGKGYTAGSSCITNIVINTEAKIHLDSGSFCTCVGKDYLDKIYTNWQDRIMPIEGIKFSSASQDMHPLGKVEAAMIFPHPAGSIRLKVEIVVMNNYTSQHFILGNDYLNINGIDIINHKERYFTIGENKRQKFAFPLEKREITVIKQVINANKETFVSDKFIEAQISPELTPEMKEELIEILFQYREAFASNNEPLGAIKGHEVDIILNVESTYSPLLRRPAYPASPRAREAFTSHINELIKLGVLRKVGNNEEVESHNSSNHHLE</sequence>
<dbReference type="Proteomes" id="UP000765509">
    <property type="component" value="Unassembled WGS sequence"/>
</dbReference>
<dbReference type="Gene3D" id="2.40.70.10">
    <property type="entry name" value="Acid Proteases"/>
    <property type="match status" value="1"/>
</dbReference>
<organism evidence="1 2">
    <name type="scientific">Austropuccinia psidii MF-1</name>
    <dbReference type="NCBI Taxonomy" id="1389203"/>
    <lineage>
        <taxon>Eukaryota</taxon>
        <taxon>Fungi</taxon>
        <taxon>Dikarya</taxon>
        <taxon>Basidiomycota</taxon>
        <taxon>Pucciniomycotina</taxon>
        <taxon>Pucciniomycetes</taxon>
        <taxon>Pucciniales</taxon>
        <taxon>Sphaerophragmiaceae</taxon>
        <taxon>Austropuccinia</taxon>
    </lineage>
</organism>
<gene>
    <name evidence="1" type="ORF">O181_080437</name>
</gene>
<keyword evidence="2" id="KW-1185">Reference proteome</keyword>
<dbReference type="AlphaFoldDB" id="A0A9Q3FNW7"/>
<comment type="caution">
    <text evidence="1">The sequence shown here is derived from an EMBL/GenBank/DDBJ whole genome shotgun (WGS) entry which is preliminary data.</text>
</comment>
<proteinExistence type="predicted"/>
<dbReference type="EMBL" id="AVOT02045366">
    <property type="protein sequence ID" value="MBW0540722.1"/>
    <property type="molecule type" value="Genomic_DNA"/>
</dbReference>
<accession>A0A9Q3FNW7</accession>
<dbReference type="InterPro" id="IPR021109">
    <property type="entry name" value="Peptidase_aspartic_dom_sf"/>
</dbReference>